<feature type="transmembrane region" description="Helical" evidence="1">
    <location>
        <begin position="112"/>
        <end position="131"/>
    </location>
</feature>
<dbReference type="Proteomes" id="UP000053477">
    <property type="component" value="Unassembled WGS sequence"/>
</dbReference>
<keyword evidence="1" id="KW-1133">Transmembrane helix</keyword>
<protein>
    <recommendedName>
        <fullName evidence="2">DUF6533 domain-containing protein</fullName>
    </recommendedName>
</protein>
<accession>A0A0H2RVV3</accession>
<reference evidence="3 4" key="1">
    <citation type="submission" date="2015-04" db="EMBL/GenBank/DDBJ databases">
        <title>Complete genome sequence of Schizopora paradoxa KUC8140, a cosmopolitan wood degrader in East Asia.</title>
        <authorList>
            <consortium name="DOE Joint Genome Institute"/>
            <person name="Min B."/>
            <person name="Park H."/>
            <person name="Jang Y."/>
            <person name="Kim J.-J."/>
            <person name="Kim K.H."/>
            <person name="Pangilinan J."/>
            <person name="Lipzen A."/>
            <person name="Riley R."/>
            <person name="Grigoriev I.V."/>
            <person name="Spatafora J.W."/>
            <person name="Choi I.-G."/>
        </authorList>
    </citation>
    <scope>NUCLEOTIDE SEQUENCE [LARGE SCALE GENOMIC DNA]</scope>
    <source>
        <strain evidence="3 4">KUC8140</strain>
    </source>
</reference>
<dbReference type="OrthoDB" id="3242376at2759"/>
<dbReference type="AlphaFoldDB" id="A0A0H2RVV3"/>
<feature type="transmembrane region" description="Helical" evidence="1">
    <location>
        <begin position="59"/>
        <end position="79"/>
    </location>
</feature>
<dbReference type="STRING" id="27342.A0A0H2RVV3"/>
<feature type="domain" description="DUF6533" evidence="2">
    <location>
        <begin position="21"/>
        <end position="64"/>
    </location>
</feature>
<keyword evidence="1" id="KW-0472">Membrane</keyword>
<feature type="transmembrane region" description="Helical" evidence="1">
    <location>
        <begin position="193"/>
        <end position="215"/>
    </location>
</feature>
<dbReference type="InParanoid" id="A0A0H2RVV3"/>
<dbReference type="Pfam" id="PF20151">
    <property type="entry name" value="DUF6533"/>
    <property type="match status" value="1"/>
</dbReference>
<feature type="transmembrane region" description="Helical" evidence="1">
    <location>
        <begin position="236"/>
        <end position="260"/>
    </location>
</feature>
<keyword evidence="1" id="KW-0812">Transmembrane</keyword>
<name>A0A0H2RVV3_9AGAM</name>
<dbReference type="EMBL" id="KQ085919">
    <property type="protein sequence ID" value="KLO16185.1"/>
    <property type="molecule type" value="Genomic_DNA"/>
</dbReference>
<sequence length="355" mass="39762">MATERTRIPGVGAEGAPVNQYYILACSVVFYYDFFLTLPQEFKYLWPCKLKPVNMLVIALRYITAFGYIPTLVLSLAAVDEKTWSVTNHILRGSNPLQTSAFSSRLGKVPGIIGVICQGITSTFLIIRLYAIYDKKRWALYVMVPFASLSVLLSSFAIATSITLSETVFDSFENPPITSSCFVDTNWEIMPNLIFVLSYSATIVFDTLIFILAISKMGRLRETNKICRSHSSIVSILLRDGSLLYAILAISNITNFAFFVDEFLLLGSFPRIPYIGILFVVSSGTNSEMTHALSAILVSRMIFNLREAGTEIYEGTEEWRSRLECISVRDPIAFRVGGRREVEDELGIDSFNELS</sequence>
<feature type="transmembrane region" description="Helical" evidence="1">
    <location>
        <begin position="138"/>
        <end position="162"/>
    </location>
</feature>
<evidence type="ECO:0000256" key="1">
    <source>
        <dbReference type="SAM" id="Phobius"/>
    </source>
</evidence>
<feature type="transmembrane region" description="Helical" evidence="1">
    <location>
        <begin position="272"/>
        <end position="298"/>
    </location>
</feature>
<keyword evidence="4" id="KW-1185">Reference proteome</keyword>
<evidence type="ECO:0000259" key="2">
    <source>
        <dbReference type="Pfam" id="PF20151"/>
    </source>
</evidence>
<evidence type="ECO:0000313" key="3">
    <source>
        <dbReference type="EMBL" id="KLO16185.1"/>
    </source>
</evidence>
<evidence type="ECO:0000313" key="4">
    <source>
        <dbReference type="Proteomes" id="UP000053477"/>
    </source>
</evidence>
<organism evidence="3 4">
    <name type="scientific">Schizopora paradoxa</name>
    <dbReference type="NCBI Taxonomy" id="27342"/>
    <lineage>
        <taxon>Eukaryota</taxon>
        <taxon>Fungi</taxon>
        <taxon>Dikarya</taxon>
        <taxon>Basidiomycota</taxon>
        <taxon>Agaricomycotina</taxon>
        <taxon>Agaricomycetes</taxon>
        <taxon>Hymenochaetales</taxon>
        <taxon>Schizoporaceae</taxon>
        <taxon>Schizopora</taxon>
    </lineage>
</organism>
<dbReference type="InterPro" id="IPR045340">
    <property type="entry name" value="DUF6533"/>
</dbReference>
<gene>
    <name evidence="3" type="ORF">SCHPADRAFT_938091</name>
</gene>
<proteinExistence type="predicted"/>